<dbReference type="RefSeq" id="WP_137447478.1">
    <property type="nucleotide sequence ID" value="NZ_SZZH01000001.1"/>
</dbReference>
<proteinExistence type="predicted"/>
<evidence type="ECO:0000313" key="1">
    <source>
        <dbReference type="EMBL" id="TKV60176.1"/>
    </source>
</evidence>
<keyword evidence="2" id="KW-1185">Reference proteome</keyword>
<reference evidence="1 2" key="1">
    <citation type="submission" date="2019-05" db="EMBL/GenBank/DDBJ databases">
        <title>Nakamurella sp. N5BH11, whole genome shotgun sequence.</title>
        <authorList>
            <person name="Tuo L."/>
        </authorList>
    </citation>
    <scope>NUCLEOTIDE SEQUENCE [LARGE SCALE GENOMIC DNA]</scope>
    <source>
        <strain evidence="1 2">N5BH11</strain>
    </source>
</reference>
<name>A0A4U6QJD3_9ACTN</name>
<dbReference type="OrthoDB" id="4865010at2"/>
<sequence>MTERAAPSVEVSPFQADGILSGFLVSGRWPASTVEWARFLVLAVRVAAVPGMLPTTTVFSVREERPEQSVPGTVGLILAEGPVVGENAVQPGRFASTQPPGLLVLHPPTEIRPSLPELDEVATGCVLLPGLPHLGLDHRAAWVEADQHGNVSSMVSRAGVDPQTDADTAVLAMFLAA</sequence>
<evidence type="ECO:0000313" key="2">
    <source>
        <dbReference type="Proteomes" id="UP000306985"/>
    </source>
</evidence>
<protein>
    <submittedName>
        <fullName evidence="1">Peptidase</fullName>
    </submittedName>
</protein>
<dbReference type="EMBL" id="SZZH01000001">
    <property type="protein sequence ID" value="TKV60176.1"/>
    <property type="molecule type" value="Genomic_DNA"/>
</dbReference>
<dbReference type="Proteomes" id="UP000306985">
    <property type="component" value="Unassembled WGS sequence"/>
</dbReference>
<organism evidence="1 2">
    <name type="scientific">Nakamurella flava</name>
    <dbReference type="NCBI Taxonomy" id="2576308"/>
    <lineage>
        <taxon>Bacteria</taxon>
        <taxon>Bacillati</taxon>
        <taxon>Actinomycetota</taxon>
        <taxon>Actinomycetes</taxon>
        <taxon>Nakamurellales</taxon>
        <taxon>Nakamurellaceae</taxon>
        <taxon>Nakamurella</taxon>
    </lineage>
</organism>
<dbReference type="AlphaFoldDB" id="A0A4U6QJD3"/>
<comment type="caution">
    <text evidence="1">The sequence shown here is derived from an EMBL/GenBank/DDBJ whole genome shotgun (WGS) entry which is preliminary data.</text>
</comment>
<accession>A0A4U6QJD3</accession>
<gene>
    <name evidence="1" type="ORF">FDO65_00080</name>
</gene>